<dbReference type="PANTHER" id="PTHR34220:SF7">
    <property type="entry name" value="SENSOR HISTIDINE KINASE YPDA"/>
    <property type="match status" value="1"/>
</dbReference>
<dbReference type="GO" id="GO:0016020">
    <property type="term" value="C:membrane"/>
    <property type="evidence" value="ECO:0007669"/>
    <property type="project" value="InterPro"/>
</dbReference>
<keyword evidence="1" id="KW-1133">Transmembrane helix</keyword>
<dbReference type="Pfam" id="PF06580">
    <property type="entry name" value="His_kinase"/>
    <property type="match status" value="1"/>
</dbReference>
<dbReference type="EMBL" id="JASJOU010000007">
    <property type="protein sequence ID" value="MDJ1503152.1"/>
    <property type="molecule type" value="Genomic_DNA"/>
</dbReference>
<feature type="transmembrane region" description="Helical" evidence="1">
    <location>
        <begin position="114"/>
        <end position="132"/>
    </location>
</feature>
<evidence type="ECO:0000259" key="2">
    <source>
        <dbReference type="Pfam" id="PF06580"/>
    </source>
</evidence>
<dbReference type="Proteomes" id="UP001232063">
    <property type="component" value="Unassembled WGS sequence"/>
</dbReference>
<dbReference type="RefSeq" id="WP_314513660.1">
    <property type="nucleotide sequence ID" value="NZ_JASJOU010000007.1"/>
</dbReference>
<dbReference type="AlphaFoldDB" id="A0AAE3R9C8"/>
<keyword evidence="4" id="KW-1185">Reference proteome</keyword>
<feature type="transmembrane region" description="Helical" evidence="1">
    <location>
        <begin position="78"/>
        <end position="102"/>
    </location>
</feature>
<proteinExistence type="predicted"/>
<organism evidence="3 4">
    <name type="scientific">Xanthocytophaga agilis</name>
    <dbReference type="NCBI Taxonomy" id="3048010"/>
    <lineage>
        <taxon>Bacteria</taxon>
        <taxon>Pseudomonadati</taxon>
        <taxon>Bacteroidota</taxon>
        <taxon>Cytophagia</taxon>
        <taxon>Cytophagales</taxon>
        <taxon>Rhodocytophagaceae</taxon>
        <taxon>Xanthocytophaga</taxon>
    </lineage>
</organism>
<dbReference type="GO" id="GO:0000155">
    <property type="term" value="F:phosphorelay sensor kinase activity"/>
    <property type="evidence" value="ECO:0007669"/>
    <property type="project" value="InterPro"/>
</dbReference>
<gene>
    <name evidence="3" type="ORF">QNI22_20960</name>
</gene>
<accession>A0AAE3R9C8</accession>
<comment type="caution">
    <text evidence="3">The sequence shown here is derived from an EMBL/GenBank/DDBJ whole genome shotgun (WGS) entry which is preliminary data.</text>
</comment>
<dbReference type="InterPro" id="IPR010559">
    <property type="entry name" value="Sig_transdc_His_kin_internal"/>
</dbReference>
<feature type="domain" description="Signal transduction histidine kinase internal region" evidence="2">
    <location>
        <begin position="159"/>
        <end position="236"/>
    </location>
</feature>
<protein>
    <submittedName>
        <fullName evidence="3">Histidine kinase</fullName>
    </submittedName>
</protein>
<dbReference type="InterPro" id="IPR050640">
    <property type="entry name" value="Bact_2-comp_sensor_kinase"/>
</dbReference>
<reference evidence="3" key="1">
    <citation type="submission" date="2023-05" db="EMBL/GenBank/DDBJ databases">
        <authorList>
            <person name="Zhang X."/>
        </authorList>
    </citation>
    <scope>NUCLEOTIDE SEQUENCE</scope>
    <source>
        <strain evidence="3">BD1B2-1</strain>
    </source>
</reference>
<keyword evidence="3" id="KW-0808">Transferase</keyword>
<evidence type="ECO:0000256" key="1">
    <source>
        <dbReference type="SAM" id="Phobius"/>
    </source>
</evidence>
<dbReference type="PANTHER" id="PTHR34220">
    <property type="entry name" value="SENSOR HISTIDINE KINASE YPDA"/>
    <property type="match status" value="1"/>
</dbReference>
<name>A0AAE3R9C8_9BACT</name>
<keyword evidence="1" id="KW-0812">Transmembrane</keyword>
<evidence type="ECO:0000313" key="4">
    <source>
        <dbReference type="Proteomes" id="UP001232063"/>
    </source>
</evidence>
<feature type="transmembrane region" description="Helical" evidence="1">
    <location>
        <begin position="40"/>
        <end position="57"/>
    </location>
</feature>
<feature type="transmembrane region" description="Helical" evidence="1">
    <location>
        <begin position="12"/>
        <end position="34"/>
    </location>
</feature>
<keyword evidence="1" id="KW-0472">Membrane</keyword>
<sequence>MNRFAYTRQDHLIRGIVLPIFVLTLNCILLGKAYWHDWKLFIITTTLSSCIYYFHWFTNNAIALWTHRLYPFYHQFGLRAFISYILVSCSSSAITFVIFQLYKLVGYTLVYERQVWAFGFVLGVVILVASIYEGTNALEQWKKYFIESESLKKAQLQSQLEVLKNQVNPHFLFNSLNSLGSLIEEDPKQASRFLDELSSVYRYLLRTNDQDLVELHTEIQFIQSYFNLLHTRHGSSLQLVMDIDPSFHQYQIPPLTLQLLVENAVKHNIILPDQELVVQIRTDKNGELLVSNNLQRKKVRVLSNGVGLNNILTKYRMLGQASPKIEEQDGQFMVTLPLILQA</sequence>
<keyword evidence="3" id="KW-0418">Kinase</keyword>
<evidence type="ECO:0000313" key="3">
    <source>
        <dbReference type="EMBL" id="MDJ1503152.1"/>
    </source>
</evidence>